<evidence type="ECO:0000256" key="10">
    <source>
        <dbReference type="ARBA" id="ARBA00022679"/>
    </source>
</evidence>
<dbReference type="GO" id="GO:0005524">
    <property type="term" value="F:ATP binding"/>
    <property type="evidence" value="ECO:0007669"/>
    <property type="project" value="UniProtKB-KW"/>
</dbReference>
<dbReference type="InterPro" id="IPR018198">
    <property type="entry name" value="ATP_PRibTrfase_CS"/>
</dbReference>
<sequence>MDSPNGAIPKKPRSWSRSLPFLTDILGNSLSDRLLFAVPKKGRLHQACLDLLHGSDIQFHRHSRLDIALVKNLPIALIFLPAADIPTFVGEGRVDLGITGQDQVAEHECVVPPTETTGVTEVLDLGFGKCLLQVQVPEKGVLAEPQDLIGKNVVTSFTNLTEQYFRRLERLLAEQTGNAFDAASPLKTKIKYVGGSVEAACALGVADGIVDLVESGETMRAAGLKAISTVMSTTAVLIKSKHPSNPELVDLITARIKGVITAQKYVLCTYNIERTRLETAMKITRGRRAPTITTLEEEGWVAVQVMVERKDIAVAMDRLTAAGAEDLMVIKLENSRTGSG</sequence>
<evidence type="ECO:0000256" key="9">
    <source>
        <dbReference type="ARBA" id="ARBA00022676"/>
    </source>
</evidence>
<dbReference type="NCBIfam" id="TIGR03455">
    <property type="entry name" value="HisG_C-term"/>
    <property type="match status" value="1"/>
</dbReference>
<dbReference type="CDD" id="cd13592">
    <property type="entry name" value="PBP2_HisGL2"/>
    <property type="match status" value="1"/>
</dbReference>
<dbReference type="InterPro" id="IPR020621">
    <property type="entry name" value="ATP-PRT_HisG_long"/>
</dbReference>
<evidence type="ECO:0000256" key="8">
    <source>
        <dbReference type="ARBA" id="ARBA00022605"/>
    </source>
</evidence>
<evidence type="ECO:0000256" key="2">
    <source>
        <dbReference type="ARBA" id="ARBA00004496"/>
    </source>
</evidence>
<comment type="similarity">
    <text evidence="4">Belongs to the ATP phosphoribosyltransferase family.</text>
</comment>
<dbReference type="Pfam" id="PF01634">
    <property type="entry name" value="HisG"/>
    <property type="match status" value="1"/>
</dbReference>
<keyword evidence="7" id="KW-0963">Cytoplasm</keyword>
<keyword evidence="10 16" id="KW-0808">Transferase</keyword>
<evidence type="ECO:0000256" key="6">
    <source>
        <dbReference type="ARBA" id="ARBA00020998"/>
    </source>
</evidence>
<comment type="subcellular location">
    <subcellularLocation>
        <location evidence="2">Cytoplasm</location>
    </subcellularLocation>
</comment>
<feature type="domain" description="Histidine biosynthesis HisG C-terminal" evidence="15">
    <location>
        <begin position="262"/>
        <end position="334"/>
    </location>
</feature>
<dbReference type="GO" id="GO:0000105">
    <property type="term" value="P:L-histidine biosynthetic process"/>
    <property type="evidence" value="ECO:0007669"/>
    <property type="project" value="UniProtKB-UniPathway"/>
</dbReference>
<dbReference type="FunFam" id="3.40.190.10:FF:000123">
    <property type="entry name" value="HIS1p ATP phosphoribosyltransferase"/>
    <property type="match status" value="1"/>
</dbReference>
<comment type="pathway">
    <text evidence="3">Amino-acid biosynthesis; L-histidine biosynthesis; L-histidine from 5-phospho-alpha-D-ribose 1-diphosphate: step 1/9.</text>
</comment>
<dbReference type="GO" id="GO:0000287">
    <property type="term" value="F:magnesium ion binding"/>
    <property type="evidence" value="ECO:0007669"/>
    <property type="project" value="InterPro"/>
</dbReference>
<dbReference type="EMBL" id="ML986484">
    <property type="protein sequence ID" value="KAF2280978.1"/>
    <property type="molecule type" value="Genomic_DNA"/>
</dbReference>
<evidence type="ECO:0000313" key="17">
    <source>
        <dbReference type="Proteomes" id="UP000800097"/>
    </source>
</evidence>
<evidence type="ECO:0000313" key="16">
    <source>
        <dbReference type="EMBL" id="KAF2280978.1"/>
    </source>
</evidence>
<protein>
    <recommendedName>
        <fullName evidence="6">ATP phosphoribosyltransferase</fullName>
        <ecNumber evidence="5">2.4.2.17</ecNumber>
    </recommendedName>
</protein>
<dbReference type="PANTHER" id="PTHR21403">
    <property type="entry name" value="ATP PHOSPHORIBOSYLTRANSFERASE ATP-PRTASE"/>
    <property type="match status" value="1"/>
</dbReference>
<dbReference type="FunFam" id="3.30.70.120:FF:000003">
    <property type="entry name" value="ATP phosphoribosyltransferase"/>
    <property type="match status" value="1"/>
</dbReference>
<keyword evidence="11" id="KW-0547">Nucleotide-binding</keyword>
<organism evidence="16 17">
    <name type="scientific">Westerdykella ornata</name>
    <dbReference type="NCBI Taxonomy" id="318751"/>
    <lineage>
        <taxon>Eukaryota</taxon>
        <taxon>Fungi</taxon>
        <taxon>Dikarya</taxon>
        <taxon>Ascomycota</taxon>
        <taxon>Pezizomycotina</taxon>
        <taxon>Dothideomycetes</taxon>
        <taxon>Pleosporomycetidae</taxon>
        <taxon>Pleosporales</taxon>
        <taxon>Sporormiaceae</taxon>
        <taxon>Westerdykella</taxon>
    </lineage>
</organism>
<dbReference type="SUPFAM" id="SSF54913">
    <property type="entry name" value="GlnB-like"/>
    <property type="match status" value="1"/>
</dbReference>
<gene>
    <name evidence="16" type="ORF">EI97DRAFT_429074</name>
</gene>
<dbReference type="SUPFAM" id="SSF53850">
    <property type="entry name" value="Periplasmic binding protein-like II"/>
    <property type="match status" value="1"/>
</dbReference>
<dbReference type="EC" id="2.4.2.17" evidence="5"/>
<dbReference type="InterPro" id="IPR011322">
    <property type="entry name" value="N-reg_PII-like_a/b"/>
</dbReference>
<dbReference type="InterPro" id="IPR015867">
    <property type="entry name" value="N-reg_PII/ATP_PRibTrfase_C"/>
</dbReference>
<keyword evidence="17" id="KW-1185">Reference proteome</keyword>
<evidence type="ECO:0000259" key="14">
    <source>
        <dbReference type="Pfam" id="PF01634"/>
    </source>
</evidence>
<dbReference type="InterPro" id="IPR013820">
    <property type="entry name" value="ATP_PRibTrfase_cat"/>
</dbReference>
<keyword evidence="13" id="KW-0368">Histidine biosynthesis</keyword>
<reference evidence="16" key="1">
    <citation type="journal article" date="2020" name="Stud. Mycol.">
        <title>101 Dothideomycetes genomes: a test case for predicting lifestyles and emergence of pathogens.</title>
        <authorList>
            <person name="Haridas S."/>
            <person name="Albert R."/>
            <person name="Binder M."/>
            <person name="Bloem J."/>
            <person name="Labutti K."/>
            <person name="Salamov A."/>
            <person name="Andreopoulos B."/>
            <person name="Baker S."/>
            <person name="Barry K."/>
            <person name="Bills G."/>
            <person name="Bluhm B."/>
            <person name="Cannon C."/>
            <person name="Castanera R."/>
            <person name="Culley D."/>
            <person name="Daum C."/>
            <person name="Ezra D."/>
            <person name="Gonzalez J."/>
            <person name="Henrissat B."/>
            <person name="Kuo A."/>
            <person name="Liang C."/>
            <person name="Lipzen A."/>
            <person name="Lutzoni F."/>
            <person name="Magnuson J."/>
            <person name="Mondo S."/>
            <person name="Nolan M."/>
            <person name="Ohm R."/>
            <person name="Pangilinan J."/>
            <person name="Park H.-J."/>
            <person name="Ramirez L."/>
            <person name="Alfaro M."/>
            <person name="Sun H."/>
            <person name="Tritt A."/>
            <person name="Yoshinaga Y."/>
            <person name="Zwiers L.-H."/>
            <person name="Turgeon B."/>
            <person name="Goodwin S."/>
            <person name="Spatafora J."/>
            <person name="Crous P."/>
            <person name="Grigoriev I."/>
        </authorList>
    </citation>
    <scope>NUCLEOTIDE SEQUENCE</scope>
    <source>
        <strain evidence="16">CBS 379.55</strain>
    </source>
</reference>
<dbReference type="AlphaFoldDB" id="A0A6A6JYQ0"/>
<evidence type="ECO:0000256" key="5">
    <source>
        <dbReference type="ARBA" id="ARBA00011946"/>
    </source>
</evidence>
<evidence type="ECO:0000256" key="4">
    <source>
        <dbReference type="ARBA" id="ARBA00009372"/>
    </source>
</evidence>
<dbReference type="InterPro" id="IPR001348">
    <property type="entry name" value="ATP_PRibTrfase_HisG"/>
</dbReference>
<proteinExistence type="inferred from homology"/>
<dbReference type="UniPathway" id="UPA00031">
    <property type="reaction ID" value="UER00006"/>
</dbReference>
<dbReference type="Pfam" id="PF08029">
    <property type="entry name" value="HisG_C"/>
    <property type="match status" value="1"/>
</dbReference>
<dbReference type="PANTHER" id="PTHR21403:SF8">
    <property type="entry name" value="ATP PHOSPHORIBOSYLTRANSFERASE"/>
    <property type="match status" value="1"/>
</dbReference>
<dbReference type="GO" id="GO:0003879">
    <property type="term" value="F:ATP phosphoribosyltransferase activity"/>
    <property type="evidence" value="ECO:0007669"/>
    <property type="project" value="UniProtKB-EC"/>
</dbReference>
<evidence type="ECO:0000256" key="1">
    <source>
        <dbReference type="ARBA" id="ARBA00000915"/>
    </source>
</evidence>
<dbReference type="GO" id="GO:0005737">
    <property type="term" value="C:cytoplasm"/>
    <property type="evidence" value="ECO:0007669"/>
    <property type="project" value="UniProtKB-SubCell"/>
</dbReference>
<evidence type="ECO:0000256" key="13">
    <source>
        <dbReference type="ARBA" id="ARBA00023102"/>
    </source>
</evidence>
<dbReference type="PROSITE" id="PS01316">
    <property type="entry name" value="ATP_P_PHORIBOSYLTR"/>
    <property type="match status" value="1"/>
</dbReference>
<dbReference type="RefSeq" id="XP_033658515.1">
    <property type="nucleotide sequence ID" value="XM_033797358.1"/>
</dbReference>
<evidence type="ECO:0000256" key="3">
    <source>
        <dbReference type="ARBA" id="ARBA00004667"/>
    </source>
</evidence>
<dbReference type="HAMAP" id="MF_00079">
    <property type="entry name" value="HisG_Long"/>
    <property type="match status" value="1"/>
</dbReference>
<accession>A0A6A6JYQ0</accession>
<dbReference type="GeneID" id="54550533"/>
<keyword evidence="12" id="KW-0067">ATP-binding</keyword>
<keyword evidence="8" id="KW-0028">Amino-acid biosynthesis</keyword>
<evidence type="ECO:0000256" key="7">
    <source>
        <dbReference type="ARBA" id="ARBA00022490"/>
    </source>
</evidence>
<dbReference type="InterPro" id="IPR013115">
    <property type="entry name" value="HisG_C"/>
</dbReference>
<dbReference type="OrthoDB" id="2574at2759"/>
<dbReference type="Gene3D" id="3.40.190.10">
    <property type="entry name" value="Periplasmic binding protein-like II"/>
    <property type="match status" value="2"/>
</dbReference>
<feature type="domain" description="ATP phosphoribosyltransferase catalytic" evidence="14">
    <location>
        <begin position="82"/>
        <end position="258"/>
    </location>
</feature>
<dbReference type="NCBIfam" id="TIGR00070">
    <property type="entry name" value="hisG"/>
    <property type="match status" value="1"/>
</dbReference>
<name>A0A6A6JYQ0_WESOR</name>
<comment type="catalytic activity">
    <reaction evidence="1">
        <text>1-(5-phospho-beta-D-ribosyl)-ATP + diphosphate = 5-phospho-alpha-D-ribose 1-diphosphate + ATP</text>
        <dbReference type="Rhea" id="RHEA:18473"/>
        <dbReference type="ChEBI" id="CHEBI:30616"/>
        <dbReference type="ChEBI" id="CHEBI:33019"/>
        <dbReference type="ChEBI" id="CHEBI:58017"/>
        <dbReference type="ChEBI" id="CHEBI:73183"/>
        <dbReference type="EC" id="2.4.2.17"/>
    </reaction>
</comment>
<dbReference type="Proteomes" id="UP000800097">
    <property type="component" value="Unassembled WGS sequence"/>
</dbReference>
<dbReference type="Gene3D" id="3.30.70.120">
    <property type="match status" value="1"/>
</dbReference>
<evidence type="ECO:0000259" key="15">
    <source>
        <dbReference type="Pfam" id="PF08029"/>
    </source>
</evidence>
<evidence type="ECO:0000256" key="12">
    <source>
        <dbReference type="ARBA" id="ARBA00022840"/>
    </source>
</evidence>
<keyword evidence="9 16" id="KW-0328">Glycosyltransferase</keyword>
<evidence type="ECO:0000256" key="11">
    <source>
        <dbReference type="ARBA" id="ARBA00022741"/>
    </source>
</evidence>